<keyword evidence="3" id="KW-1185">Reference proteome</keyword>
<sequence length="116" mass="13055">MGSTALHHDGSGISMKVTNHIPQPLVCQQDNDSYLEPRCLLKEEHLKFDALTNFPQMVNDQPTFWKRNQLGLYVDSLGYERPSVGHMNLESSMNIKDKPDDNAFSGTSTSLYEGHS</sequence>
<comment type="caution">
    <text evidence="2">The sequence shown here is derived from an EMBL/GenBank/DDBJ whole genome shotgun (WGS) entry which is preliminary data.</text>
</comment>
<dbReference type="EMBL" id="CAAALY010261349">
    <property type="protein sequence ID" value="VEL39467.1"/>
    <property type="molecule type" value="Genomic_DNA"/>
</dbReference>
<protein>
    <submittedName>
        <fullName evidence="2">Uncharacterized protein</fullName>
    </submittedName>
</protein>
<name>A0A448XLL4_9PLAT</name>
<evidence type="ECO:0000313" key="3">
    <source>
        <dbReference type="Proteomes" id="UP000784294"/>
    </source>
</evidence>
<evidence type="ECO:0000313" key="2">
    <source>
        <dbReference type="EMBL" id="VEL39467.1"/>
    </source>
</evidence>
<dbReference type="Proteomes" id="UP000784294">
    <property type="component" value="Unassembled WGS sequence"/>
</dbReference>
<evidence type="ECO:0000256" key="1">
    <source>
        <dbReference type="SAM" id="MobiDB-lite"/>
    </source>
</evidence>
<accession>A0A448XLL4</accession>
<dbReference type="AlphaFoldDB" id="A0A448XLL4"/>
<proteinExistence type="predicted"/>
<feature type="region of interest" description="Disordered" evidence="1">
    <location>
        <begin position="91"/>
        <end position="116"/>
    </location>
</feature>
<gene>
    <name evidence="2" type="ORF">PXEA_LOCUS32907</name>
</gene>
<feature type="compositionally biased region" description="Polar residues" evidence="1">
    <location>
        <begin position="104"/>
        <end position="116"/>
    </location>
</feature>
<organism evidence="2 3">
    <name type="scientific">Protopolystoma xenopodis</name>
    <dbReference type="NCBI Taxonomy" id="117903"/>
    <lineage>
        <taxon>Eukaryota</taxon>
        <taxon>Metazoa</taxon>
        <taxon>Spiralia</taxon>
        <taxon>Lophotrochozoa</taxon>
        <taxon>Platyhelminthes</taxon>
        <taxon>Monogenea</taxon>
        <taxon>Polyopisthocotylea</taxon>
        <taxon>Polystomatidea</taxon>
        <taxon>Polystomatidae</taxon>
        <taxon>Protopolystoma</taxon>
    </lineage>
</organism>
<reference evidence="2" key="1">
    <citation type="submission" date="2018-11" db="EMBL/GenBank/DDBJ databases">
        <authorList>
            <consortium name="Pathogen Informatics"/>
        </authorList>
    </citation>
    <scope>NUCLEOTIDE SEQUENCE</scope>
</reference>